<keyword evidence="4" id="KW-0456">Lyase</keyword>
<reference evidence="4 5" key="1">
    <citation type="submission" date="2019-12" db="EMBL/GenBank/DDBJ databases">
        <title>Spirosoma sp. HMF4905 genome sequencing and assembly.</title>
        <authorList>
            <person name="Kang H."/>
            <person name="Cha I."/>
            <person name="Kim H."/>
            <person name="Joh K."/>
        </authorList>
    </citation>
    <scope>NUCLEOTIDE SEQUENCE [LARGE SCALE GENOMIC DNA]</scope>
    <source>
        <strain evidence="4 5">HMF4905</strain>
    </source>
</reference>
<organism evidence="4 5">
    <name type="scientific">Spirosoma arboris</name>
    <dbReference type="NCBI Taxonomy" id="2682092"/>
    <lineage>
        <taxon>Bacteria</taxon>
        <taxon>Pseudomonadati</taxon>
        <taxon>Bacteroidota</taxon>
        <taxon>Cytophagia</taxon>
        <taxon>Cytophagales</taxon>
        <taxon>Cytophagaceae</taxon>
        <taxon>Spirosoma</taxon>
    </lineage>
</organism>
<dbReference type="InterPro" id="IPR012334">
    <property type="entry name" value="Pectin_lyas_fold"/>
</dbReference>
<evidence type="ECO:0000313" key="4">
    <source>
        <dbReference type="EMBL" id="MVM28899.1"/>
    </source>
</evidence>
<protein>
    <submittedName>
        <fullName evidence="4">Pectate lyase</fullName>
    </submittedName>
</protein>
<evidence type="ECO:0000313" key="5">
    <source>
        <dbReference type="Proteomes" id="UP000436006"/>
    </source>
</evidence>
<evidence type="ECO:0000256" key="1">
    <source>
        <dbReference type="ARBA" id="ARBA00022723"/>
    </source>
</evidence>
<dbReference type="InterPro" id="IPR011050">
    <property type="entry name" value="Pectin_lyase_fold/virulence"/>
</dbReference>
<keyword evidence="5" id="KW-1185">Reference proteome</keyword>
<dbReference type="Gene3D" id="2.160.20.10">
    <property type="entry name" value="Single-stranded right-handed beta-helix, Pectin lyase-like"/>
    <property type="match status" value="1"/>
</dbReference>
<dbReference type="SUPFAM" id="SSF51126">
    <property type="entry name" value="Pectin lyase-like"/>
    <property type="match status" value="1"/>
</dbReference>
<proteinExistence type="predicted"/>
<dbReference type="InterPro" id="IPR052063">
    <property type="entry name" value="Polysaccharide_Lyase_1"/>
</dbReference>
<keyword evidence="2" id="KW-0325">Glycoprotein</keyword>
<dbReference type="Proteomes" id="UP000436006">
    <property type="component" value="Unassembled WGS sequence"/>
</dbReference>
<name>A0A7K1S504_9BACT</name>
<comment type="caution">
    <text evidence="4">The sequence shown here is derived from an EMBL/GenBank/DDBJ whole genome shotgun (WGS) entry which is preliminary data.</text>
</comment>
<keyword evidence="1" id="KW-0479">Metal-binding</keyword>
<dbReference type="PANTHER" id="PTHR42970">
    <property type="entry name" value="PECTATE LYASE C-RELATED"/>
    <property type="match status" value="1"/>
</dbReference>
<accession>A0A7K1S504</accession>
<sequence>MSFRVQSQSGFAKPLAFPGAEGFGKYTSGGRGGQVLIVRNLDDSGPGSFREAVTTRGPRIIVFAVSGTIALQSKILIRQGNLTIAGQSAPGDGICLKNYNLSIEANNVIIRYLRFRLGDEAKQQDDAITGLRQKRIIIDHCSMSWATDECASFYDNENFTMQWCLIAESLNKSVHEKGAHGYGGIWGGLGASFHHNLIAHQNSRTPRFCGSRYHKQPQRELVDFRNNVIYNWGINSAYGGEKGNHNLVNNYYKPGPATPSKLQSRIINPLQPYGQFYVTGNFVVGDSIVSKNNLAGGVQCEHPDSTIAKQPFLVESIAEQTAQQTYEQVLKGAGASYRRDAIDTRIANDVRAGVASFGSQQKGIIDSQKDVGGWVVLKQESAPIDTDSDGIPDQWEASHGLDPTSSADASQFKLDEQYTNVEVYLNGLLLPKAAK</sequence>
<dbReference type="PANTHER" id="PTHR42970:SF1">
    <property type="entry name" value="PECTATE LYASE C-RELATED"/>
    <property type="match status" value="1"/>
</dbReference>
<gene>
    <name evidence="4" type="ORF">GO755_02560</name>
</gene>
<evidence type="ECO:0000256" key="3">
    <source>
        <dbReference type="SAM" id="MobiDB-lite"/>
    </source>
</evidence>
<evidence type="ECO:0000256" key="2">
    <source>
        <dbReference type="ARBA" id="ARBA00023180"/>
    </source>
</evidence>
<dbReference type="EMBL" id="WPIN01000001">
    <property type="protein sequence ID" value="MVM28899.1"/>
    <property type="molecule type" value="Genomic_DNA"/>
</dbReference>
<dbReference type="GO" id="GO:0016829">
    <property type="term" value="F:lyase activity"/>
    <property type="evidence" value="ECO:0007669"/>
    <property type="project" value="UniProtKB-KW"/>
</dbReference>
<dbReference type="AlphaFoldDB" id="A0A7K1S504"/>
<dbReference type="GO" id="GO:0046872">
    <property type="term" value="F:metal ion binding"/>
    <property type="evidence" value="ECO:0007669"/>
    <property type="project" value="UniProtKB-KW"/>
</dbReference>
<feature type="region of interest" description="Disordered" evidence="3">
    <location>
        <begin position="383"/>
        <end position="407"/>
    </location>
</feature>